<keyword evidence="3" id="KW-0472">Membrane</keyword>
<feature type="compositionally biased region" description="Low complexity" evidence="2">
    <location>
        <begin position="1421"/>
        <end position="1435"/>
    </location>
</feature>
<feature type="compositionally biased region" description="Low complexity" evidence="2">
    <location>
        <begin position="35"/>
        <end position="45"/>
    </location>
</feature>
<dbReference type="InterPro" id="IPR012337">
    <property type="entry name" value="RNaseH-like_sf"/>
</dbReference>
<dbReference type="InterPro" id="IPR001584">
    <property type="entry name" value="Integrase_cat-core"/>
</dbReference>
<dbReference type="Pfam" id="PF13976">
    <property type="entry name" value="gag_pre-integrs"/>
    <property type="match status" value="1"/>
</dbReference>
<dbReference type="PANTHER" id="PTHR11439">
    <property type="entry name" value="GAG-POL-RELATED RETROTRANSPOSON"/>
    <property type="match status" value="1"/>
</dbReference>
<keyword evidence="1" id="KW-0862">Zinc</keyword>
<evidence type="ECO:0000256" key="1">
    <source>
        <dbReference type="PROSITE-ProRule" id="PRU00047"/>
    </source>
</evidence>
<dbReference type="PROSITE" id="PS50994">
    <property type="entry name" value="INTEGRASE"/>
    <property type="match status" value="1"/>
</dbReference>
<feature type="region of interest" description="Disordered" evidence="2">
    <location>
        <begin position="1395"/>
        <end position="1539"/>
    </location>
</feature>
<dbReference type="InterPro" id="IPR036397">
    <property type="entry name" value="RNaseH_sf"/>
</dbReference>
<dbReference type="GO" id="GO:0008270">
    <property type="term" value="F:zinc ion binding"/>
    <property type="evidence" value="ECO:0007669"/>
    <property type="project" value="UniProtKB-KW"/>
</dbReference>
<feature type="transmembrane region" description="Helical" evidence="3">
    <location>
        <begin position="606"/>
        <end position="629"/>
    </location>
</feature>
<dbReference type="EMBL" id="BLLK01000045">
    <property type="protein sequence ID" value="GFH52621.1"/>
    <property type="molecule type" value="Genomic_DNA"/>
</dbReference>
<evidence type="ECO:0000259" key="4">
    <source>
        <dbReference type="PROSITE" id="PS50158"/>
    </source>
</evidence>
<comment type="caution">
    <text evidence="6">The sequence shown here is derived from an EMBL/GenBank/DDBJ whole genome shotgun (WGS) entry which is preliminary data.</text>
</comment>
<sequence>MSDKGAQAKGTSQEKTSENPRTPASKVPPPPITPHPSSSPTVTMPDTPKMGTVVESYPGKADWSYMSGGKPNATWTSFVKEVENDSQLRTLDNAHKAKNKKTLEEPLPESQHYKKGVAMHTFSKELFEHFQRVGLDTITYLPDLSVDLKSVTNSVSMHSVVSAYPRFGTFKERALQVACFYAENHFDKMDKDNSESAKAIFFKSIDSSSKEAFSHLIEPKDCFAVVWIHFLSTAIILNEDTILSRRTIITGADPKAYEHENISKLCQAMQPHVKALVNVGRYESSVSVKFLQALINKTTPNKTFELAIGLKLEELEKETQPLAYLQPYEQNLALQKKQLDPLSLLTFVEGKFLSLYNATPCLWQPATGKTDPLKALLAQPTGLEDKSFAQLILLALKQSNKDGEGGVCFNCGASDHWAADCPKKKQSGKNSKRGKKGNGGNSNQRDNQKGKKTGWKYQRPSDVSKPLQRNGKTFFWCEKCSRFSTTHGTAQHGNKSDSSSSDSSSQKITYAAALDPSLWLAADINSIVTPSVPVIGWVVPFFAAVSLGLFILGRNRLGLFATLFQNLLLSGSIIASNASGLFQVALQSTAFVADPMTLAFQVLKSLWILDPCFFIAPALWIGTVIFLLFRKRRYSKSWSNQCSASSGRKYSRSYRRRLQQFTKKQKLRFHRLLQRCLLGDTIPPKKQVKGRFRRMNRKGRNPNFCSLDARRARQRWLRRYNAAQFVIQNQHCGGGRSHRRVFDTFVSTRPVHTRRSCQSSYHVHSPVTRLTGSQRALLLPSFSSFFNAFGNTPPLANSFPVIWDSGASCCVSNNRDDFVSFSSDVGKIVTSKSLGGLNSSGRYEVEGEGYVVWYVPAVDGTLRSLKLPCAFIPKSEVRLLSTQVLWNELQESFIIKKDGLLEGKQGDPLRKAVAVPCHRISNLLVTMCTNEGANPSQKPSSSKSVNFSPAPPAAPDPESSPVPDPSSILAAFGPPTSESNANLSEAQKCLLRWHYRLGHVGFDRVKFLLGSGVLAVSESAKRLHRAASSSSLELPKCRACLHAKQRVRSPPKRSKGKVTDHPGVLKQDNLLPGQAISVDHMICSQPGRRFNTRGKESDKSKFKGACVFVDHASAYIDVQFQSVLTSHATLESKANFEAICRDVGVVPQKYVMDNAKYFTSKEFTAHMSDFRQIQAFAGVGAHHQNAIAGRSIQTITSIARAMMIHAALHWPEVADSSLWPMAIKQATWLWNHMPNPSTGLSPADIFTRSRYPLEKLHDVHVFGCPAYVLEKTLADGKKLPRWKPRSTQCIYLGRADEYASSVYSLLNLQSGSITPQYHVVMDDWFATVSSSAAALPDFNSPEWIEMFGKSELQYFGDDELDTSAVSALNDSIVEARHREATTSAILERFASAKPRTPLFSSTDEPTSSPSGLPPMPTSVGSTAASNSSPAPTLSLRENSADTDGGKSSVAVGSSDGSADAASFEPNVRFESDISPKSANTEAKSPHLAGNSSLPSSLEPKPSKPPVLPSKVSKQSSSDPPSALRRSNRRSKQPERMNIQSTYGKSYYTSLIPSPIHFHHLFAAYGVPCIDDSPSLSNGGIFVSKKNKDPDLFSYHEAMRHPDREQWIKSAVKEIEELESHGVWEEVPLSSVPKGAKVVPCTWVFRIKRAPDGTVKKYKGRICLRGDLMESVGDVFAPVVAYPTIRCFLLLSLLLGWETCSIDFSNAFCQSDNPYNTFMKVPLGFTTSKPNCCLRLKKSLYGATYSPKLWYEMCSNAFIELGFERSKYDHCLFYKSDIFLVLYVDDTGIAYKNKQVLDEFIQQLRDKGFQLTLEGTFTEFLGIQYHKDLQGNIHLTQDGLIKKILETTGLSDSAPNKVPCRREPLGIDADGEPFSESWSYPSVAGMLLYLSTNTRTDIAFAVSQICRFTHNPKQSHAKAVKILCRYLKGTIGKGTIIKPTNKLRLDCFCDADFAGLYNYEPHILASSVKSRGAYVIKLSGCPLVWKTQLMPSICLSTAEAEYYSLSLAMRALLPVKTLLEEMVSKLSVPKGMAVSKIVSTAHEDNSAALSLAVDQRLTNRTRHYLVRWHFFWSIINDKENKMEIVYCPTKEQEADYLTKGLDRITFEYLRSKVQGW</sequence>
<dbReference type="InterPro" id="IPR043502">
    <property type="entry name" value="DNA/RNA_pol_sf"/>
</dbReference>
<feature type="compositionally biased region" description="Low complexity" evidence="2">
    <location>
        <begin position="1508"/>
        <end position="1523"/>
    </location>
</feature>
<evidence type="ECO:0000256" key="2">
    <source>
        <dbReference type="SAM" id="MobiDB-lite"/>
    </source>
</evidence>
<keyword evidence="3" id="KW-0812">Transmembrane</keyword>
<dbReference type="InterPro" id="IPR013103">
    <property type="entry name" value="RVT_2"/>
</dbReference>
<dbReference type="Pfam" id="PF00098">
    <property type="entry name" value="zf-CCHC"/>
    <property type="match status" value="1"/>
</dbReference>
<feature type="region of interest" description="Disordered" evidence="2">
    <location>
        <begin position="932"/>
        <end position="975"/>
    </location>
</feature>
<dbReference type="GO" id="GO:0003676">
    <property type="term" value="F:nucleic acid binding"/>
    <property type="evidence" value="ECO:0007669"/>
    <property type="project" value="InterPro"/>
</dbReference>
<reference evidence="6 7" key="1">
    <citation type="journal article" date="2021" name="Sci. Rep.">
        <title>The genome of the diatom Chaetoceros tenuissimus carries an ancient integrated fragment of an extant virus.</title>
        <authorList>
            <person name="Hongo Y."/>
            <person name="Kimura K."/>
            <person name="Takaki Y."/>
            <person name="Yoshida Y."/>
            <person name="Baba S."/>
            <person name="Kobayashi G."/>
            <person name="Nagasaki K."/>
            <person name="Hano T."/>
            <person name="Tomaru Y."/>
        </authorList>
    </citation>
    <scope>NUCLEOTIDE SEQUENCE [LARGE SCALE GENOMIC DNA]</scope>
    <source>
        <strain evidence="6 7">NIES-3715</strain>
    </source>
</reference>
<dbReference type="Gene3D" id="4.10.60.10">
    <property type="entry name" value="Zinc finger, CCHC-type"/>
    <property type="match status" value="1"/>
</dbReference>
<dbReference type="SUPFAM" id="SSF57756">
    <property type="entry name" value="Retrovirus zinc finger-like domains"/>
    <property type="match status" value="1"/>
</dbReference>
<keyword evidence="3" id="KW-1133">Transmembrane helix</keyword>
<feature type="compositionally biased region" description="Polar residues" evidence="2">
    <location>
        <begin position="9"/>
        <end position="22"/>
    </location>
</feature>
<dbReference type="PANTHER" id="PTHR11439:SF467">
    <property type="entry name" value="INTEGRASE CATALYTIC DOMAIN-CONTAINING PROTEIN"/>
    <property type="match status" value="1"/>
</dbReference>
<dbReference type="Proteomes" id="UP001054902">
    <property type="component" value="Unassembled WGS sequence"/>
</dbReference>
<feature type="compositionally biased region" description="Basic residues" evidence="2">
    <location>
        <begin position="424"/>
        <end position="436"/>
    </location>
</feature>
<feature type="region of interest" description="Disordered" evidence="2">
    <location>
        <begin position="1045"/>
        <end position="1064"/>
    </location>
</feature>
<protein>
    <submittedName>
        <fullName evidence="6">Uncharacterized protein</fullName>
    </submittedName>
</protein>
<dbReference type="PROSITE" id="PS50158">
    <property type="entry name" value="ZF_CCHC"/>
    <property type="match status" value="1"/>
</dbReference>
<name>A0AAD3H716_9STRA</name>
<organism evidence="6 7">
    <name type="scientific">Chaetoceros tenuissimus</name>
    <dbReference type="NCBI Taxonomy" id="426638"/>
    <lineage>
        <taxon>Eukaryota</taxon>
        <taxon>Sar</taxon>
        <taxon>Stramenopiles</taxon>
        <taxon>Ochrophyta</taxon>
        <taxon>Bacillariophyta</taxon>
        <taxon>Coscinodiscophyceae</taxon>
        <taxon>Chaetocerotophycidae</taxon>
        <taxon>Chaetocerotales</taxon>
        <taxon>Chaetocerotaceae</taxon>
        <taxon>Chaetoceros</taxon>
    </lineage>
</organism>
<keyword evidence="1" id="KW-0863">Zinc-finger</keyword>
<proteinExistence type="predicted"/>
<dbReference type="InterPro" id="IPR025724">
    <property type="entry name" value="GAG-pre-integrase_dom"/>
</dbReference>
<dbReference type="InterPro" id="IPR036875">
    <property type="entry name" value="Znf_CCHC_sf"/>
</dbReference>
<dbReference type="SUPFAM" id="SSF56672">
    <property type="entry name" value="DNA/RNA polymerases"/>
    <property type="match status" value="1"/>
</dbReference>
<feature type="transmembrane region" description="Helical" evidence="3">
    <location>
        <begin position="534"/>
        <end position="552"/>
    </location>
</feature>
<dbReference type="CDD" id="cd09272">
    <property type="entry name" value="RNase_HI_RT_Ty1"/>
    <property type="match status" value="1"/>
</dbReference>
<evidence type="ECO:0000313" key="6">
    <source>
        <dbReference type="EMBL" id="GFH52621.1"/>
    </source>
</evidence>
<feature type="compositionally biased region" description="Polar residues" evidence="2">
    <location>
        <begin position="1398"/>
        <end position="1410"/>
    </location>
</feature>
<feature type="domain" description="CCHC-type" evidence="4">
    <location>
        <begin position="408"/>
        <end position="423"/>
    </location>
</feature>
<dbReference type="SMART" id="SM00343">
    <property type="entry name" value="ZnF_C2HC"/>
    <property type="match status" value="1"/>
</dbReference>
<feature type="compositionally biased region" description="Basic residues" evidence="2">
    <location>
        <begin position="1045"/>
        <end position="1056"/>
    </location>
</feature>
<feature type="domain" description="Integrase catalytic" evidence="5">
    <location>
        <begin position="1068"/>
        <end position="1250"/>
    </location>
</feature>
<keyword evidence="1" id="KW-0479">Metal-binding</keyword>
<evidence type="ECO:0000259" key="5">
    <source>
        <dbReference type="PROSITE" id="PS50994"/>
    </source>
</evidence>
<feature type="compositionally biased region" description="Low complexity" evidence="2">
    <location>
        <begin position="1445"/>
        <end position="1462"/>
    </location>
</feature>
<keyword evidence="7" id="KW-1185">Reference proteome</keyword>
<feature type="region of interest" description="Disordered" evidence="2">
    <location>
        <begin position="1"/>
        <end position="52"/>
    </location>
</feature>
<dbReference type="Gene3D" id="3.30.420.10">
    <property type="entry name" value="Ribonuclease H-like superfamily/Ribonuclease H"/>
    <property type="match status" value="1"/>
</dbReference>
<feature type="compositionally biased region" description="Pro residues" evidence="2">
    <location>
        <begin position="949"/>
        <end position="964"/>
    </location>
</feature>
<feature type="region of interest" description="Disordered" evidence="2">
    <location>
        <begin position="421"/>
        <end position="466"/>
    </location>
</feature>
<dbReference type="SUPFAM" id="SSF53098">
    <property type="entry name" value="Ribonuclease H-like"/>
    <property type="match status" value="1"/>
</dbReference>
<feature type="compositionally biased region" description="Polar residues" evidence="2">
    <location>
        <begin position="932"/>
        <end position="947"/>
    </location>
</feature>
<evidence type="ECO:0000313" key="7">
    <source>
        <dbReference type="Proteomes" id="UP001054902"/>
    </source>
</evidence>
<dbReference type="InterPro" id="IPR001878">
    <property type="entry name" value="Znf_CCHC"/>
</dbReference>
<gene>
    <name evidence="6" type="ORF">CTEN210_09097</name>
</gene>
<dbReference type="GO" id="GO:0015074">
    <property type="term" value="P:DNA integration"/>
    <property type="evidence" value="ECO:0007669"/>
    <property type="project" value="InterPro"/>
</dbReference>
<accession>A0AAD3H716</accession>
<dbReference type="Pfam" id="PF07727">
    <property type="entry name" value="RVT_2"/>
    <property type="match status" value="1"/>
</dbReference>
<evidence type="ECO:0000256" key="3">
    <source>
        <dbReference type="SAM" id="Phobius"/>
    </source>
</evidence>